<feature type="compositionally biased region" description="Basic and acidic residues" evidence="5">
    <location>
        <begin position="1031"/>
        <end position="1042"/>
    </location>
</feature>
<dbReference type="Pfam" id="PF14724">
    <property type="entry name" value="mit_SMPDase"/>
    <property type="match status" value="1"/>
</dbReference>
<evidence type="ECO:0000313" key="9">
    <source>
        <dbReference type="EMBL" id="CAF3599331.1"/>
    </source>
</evidence>
<dbReference type="OrthoDB" id="10251508at2759"/>
<dbReference type="EMBL" id="CAJOBA010000257">
    <property type="protein sequence ID" value="CAF3517782.1"/>
    <property type="molecule type" value="Genomic_DNA"/>
</dbReference>
<dbReference type="AlphaFoldDB" id="A0A813TLJ2"/>
<evidence type="ECO:0000313" key="7">
    <source>
        <dbReference type="EMBL" id="CAF0813445.1"/>
    </source>
</evidence>
<evidence type="ECO:0000256" key="5">
    <source>
        <dbReference type="SAM" id="MobiDB-lite"/>
    </source>
</evidence>
<dbReference type="InterPro" id="IPR024129">
    <property type="entry name" value="Sphingomy_SMPD4"/>
</dbReference>
<dbReference type="EMBL" id="CAJNOK010000257">
    <property type="protein sequence ID" value="CAF0740456.1"/>
    <property type="molecule type" value="Genomic_DNA"/>
</dbReference>
<accession>A0A813TLJ2</accession>
<dbReference type="Proteomes" id="UP000682733">
    <property type="component" value="Unassembled WGS sequence"/>
</dbReference>
<keyword evidence="2" id="KW-0812">Transmembrane</keyword>
<evidence type="ECO:0000256" key="2">
    <source>
        <dbReference type="ARBA" id="ARBA00022692"/>
    </source>
</evidence>
<dbReference type="PANTHER" id="PTHR12988">
    <property type="entry name" value="SPHINGOMYELIN PHOSPHODIESTERASE 4"/>
    <property type="match status" value="1"/>
</dbReference>
<feature type="region of interest" description="Disordered" evidence="5">
    <location>
        <begin position="198"/>
        <end position="219"/>
    </location>
</feature>
<dbReference type="Proteomes" id="UP000681722">
    <property type="component" value="Unassembled WGS sequence"/>
</dbReference>
<reference evidence="7" key="1">
    <citation type="submission" date="2021-02" db="EMBL/GenBank/DDBJ databases">
        <authorList>
            <person name="Nowell W R."/>
        </authorList>
    </citation>
    <scope>NUCLEOTIDE SEQUENCE</scope>
</reference>
<keyword evidence="4" id="KW-0472">Membrane</keyword>
<evidence type="ECO:0000313" key="10">
    <source>
        <dbReference type="Proteomes" id="UP000663829"/>
    </source>
</evidence>
<evidence type="ECO:0000256" key="3">
    <source>
        <dbReference type="ARBA" id="ARBA00022989"/>
    </source>
</evidence>
<feature type="region of interest" description="Disordered" evidence="5">
    <location>
        <begin position="1031"/>
        <end position="1054"/>
    </location>
</feature>
<dbReference type="Proteomes" id="UP000663829">
    <property type="component" value="Unassembled WGS sequence"/>
</dbReference>
<keyword evidence="10" id="KW-1185">Reference proteome</keyword>
<evidence type="ECO:0000313" key="6">
    <source>
        <dbReference type="EMBL" id="CAF0740456.1"/>
    </source>
</evidence>
<evidence type="ECO:0000256" key="4">
    <source>
        <dbReference type="ARBA" id="ARBA00023136"/>
    </source>
</evidence>
<dbReference type="EMBL" id="CAJNOQ010000546">
    <property type="protein sequence ID" value="CAF0813445.1"/>
    <property type="molecule type" value="Genomic_DNA"/>
</dbReference>
<keyword evidence="3" id="KW-1133">Transmembrane helix</keyword>
<organism evidence="7 10">
    <name type="scientific">Didymodactylos carnosus</name>
    <dbReference type="NCBI Taxonomy" id="1234261"/>
    <lineage>
        <taxon>Eukaryota</taxon>
        <taxon>Metazoa</taxon>
        <taxon>Spiralia</taxon>
        <taxon>Gnathifera</taxon>
        <taxon>Rotifera</taxon>
        <taxon>Eurotatoria</taxon>
        <taxon>Bdelloidea</taxon>
        <taxon>Philodinida</taxon>
        <taxon>Philodinidae</taxon>
        <taxon>Didymodactylos</taxon>
    </lineage>
</organism>
<dbReference type="EMBL" id="CAJOBC010000546">
    <property type="protein sequence ID" value="CAF3599331.1"/>
    <property type="molecule type" value="Genomic_DNA"/>
</dbReference>
<protein>
    <submittedName>
        <fullName evidence="7">Uncharacterized protein</fullName>
    </submittedName>
</protein>
<dbReference type="GO" id="GO:0046475">
    <property type="term" value="P:glycerophospholipid catabolic process"/>
    <property type="evidence" value="ECO:0007669"/>
    <property type="project" value="TreeGrafter"/>
</dbReference>
<feature type="compositionally biased region" description="Polar residues" evidence="5">
    <location>
        <begin position="209"/>
        <end position="219"/>
    </location>
</feature>
<dbReference type="GO" id="GO:0050290">
    <property type="term" value="F:sphingomyelin phosphodiesterase D activity"/>
    <property type="evidence" value="ECO:0007669"/>
    <property type="project" value="InterPro"/>
</dbReference>
<dbReference type="PANTHER" id="PTHR12988:SF6">
    <property type="entry name" value="SPHINGOMYELIN PHOSPHODIESTERASE 4"/>
    <property type="match status" value="1"/>
</dbReference>
<sequence length="1183" mass="137643">MLTALPRMSTQDLYSELPYILRRVFGYTRLDWFLKDIGLDRRQLYSNIYDFLCPTGILWKTLQRLSDDSHHQIRFQYSIHDLPSHIRSKLLTSLDLFKGRLNQSDSSILLDPIEYFLFHLLNYPVCDQSIQAQFRLDSVYLSVLEAYLCLFLPIDVQEFHLLSTKHHIKTTIPILSSPVLQKPRVQPQSYLFGNIGSKRSPQQSPPSMDPFQTSPQLSTTDVNEQIRKIDYFIKAYVEFLIDLYPPQSSSFRSIIVQEFNLSDVHLLSIRMFIKRLHLFCYSNLSKTNNSMSPVQQRTTLYPLQGLKNSCIDLYVRRPLYNLIQIGIVRCPLDSRFNTLLYIWYTYIRPWRFEQLTGLADTTTIDQQDNQQQESQISQEYLSFIEKNYLFYGRLFQLVIDRLQKTDMTNSLIAQLLTKLANVFSSKNFSSIITKADRFSSPSSPETSPQRKLFMNPFHLSPNSSASYMKTTLTRQNSDYSLLSDDTKTLMVSCLRKIHSAIETNAIRIEEQQKLAKERASKTTSVTNSIMKVVHKIYQPKTAPSSTGIGTIISNDIIQQLITVKQKFADLFQIDLNSFESSIVDSTTDNKQLTSSTQQKFFNVKPEQLRPMMYYEQNPETAEPNQFELKPLLWFNQRLSENINLRYGDYIRSLYARKDFLGTYSRQIFYGTSIDDAKINFRHFTDYRTLILLLLSASSHMFQKLNPFTNRLRTPVLIVNRAINVTSPNISPSEKVSSKISPAVIKKFDAEVAYYQQRGHLPKEFVLYDQLYEKLEAMATKTERLVYLRSIGSRLARRAKQQVTSTNNKSNQSELQTVFKASSKKNFGIYSGFSTIYQFLKSSDLTALATWNYLKAHRLQEFIIFNCSNLNSSTLAQFLQEMRVMLNEMKEPWWPILTNVTKETEDQMLIDMINKLNLNETHFLWQTEQCKPSKLMPIDNLTLVCHDRGYPLHEIDYNTTYVLQLDSDNKRCYLGNGSDENDQEIKLYKNVVKLEPRTQGYSRTLRVSAADAIHSLTLMKGRVPFYDRKKKIESMKDSPEPKDNNNPSNADDDEWSSKRTLLQSLDDNLYPIRSFKNLSCFRILISRVPFYEIECALKMMPNLGTLSVRGSVSAKEMKYFDGDVWKKLITCSLTKLEHFQLRISSIQLDGNNSTLLRAKFEEDEYWLTKSDRFHVKINFVVDLD</sequence>
<gene>
    <name evidence="7" type="ORF">GPM918_LOCUS4158</name>
    <name evidence="6" type="ORF">OVA965_LOCUS1406</name>
    <name evidence="9" type="ORF">SRO942_LOCUS4158</name>
    <name evidence="8" type="ORF">TMI583_LOCUS1407</name>
</gene>
<dbReference type="Proteomes" id="UP000677228">
    <property type="component" value="Unassembled WGS sequence"/>
</dbReference>
<dbReference type="GO" id="GO:0046513">
    <property type="term" value="P:ceramide biosynthetic process"/>
    <property type="evidence" value="ECO:0007669"/>
    <property type="project" value="TreeGrafter"/>
</dbReference>
<evidence type="ECO:0000256" key="1">
    <source>
        <dbReference type="ARBA" id="ARBA00004167"/>
    </source>
</evidence>
<name>A0A813TLJ2_9BILA</name>
<dbReference type="GO" id="GO:0006685">
    <property type="term" value="P:sphingomyelin catabolic process"/>
    <property type="evidence" value="ECO:0007669"/>
    <property type="project" value="TreeGrafter"/>
</dbReference>
<comment type="caution">
    <text evidence="7">The sequence shown here is derived from an EMBL/GenBank/DDBJ whole genome shotgun (WGS) entry which is preliminary data.</text>
</comment>
<comment type="subcellular location">
    <subcellularLocation>
        <location evidence="1">Membrane</location>
        <topology evidence="1">Single-pass membrane protein</topology>
    </subcellularLocation>
</comment>
<proteinExistence type="predicted"/>
<dbReference type="GO" id="GO:0016020">
    <property type="term" value="C:membrane"/>
    <property type="evidence" value="ECO:0007669"/>
    <property type="project" value="UniProtKB-SubCell"/>
</dbReference>
<evidence type="ECO:0000313" key="8">
    <source>
        <dbReference type="EMBL" id="CAF3517782.1"/>
    </source>
</evidence>